<keyword evidence="4" id="KW-0324">Glycolysis</keyword>
<dbReference type="EMBL" id="MKKU01000596">
    <property type="protein sequence ID" value="RNF06486.1"/>
    <property type="molecule type" value="Genomic_DNA"/>
</dbReference>
<comment type="similarity">
    <text evidence="2">Belongs to the class I fructose-bisphosphate aldolase family.</text>
</comment>
<proteinExistence type="inferred from homology"/>
<dbReference type="InterPro" id="IPR000741">
    <property type="entry name" value="FBA_I"/>
</dbReference>
<keyword evidence="5" id="KW-0456">Lyase</keyword>
<protein>
    <recommendedName>
        <fullName evidence="3">fructose-bisphosphate aldolase</fullName>
        <ecNumber evidence="3">4.1.2.13</ecNumber>
    </recommendedName>
</protein>
<name>A0A3R7NR88_9TRYP</name>
<comment type="caution">
    <text evidence="6">The sequence shown here is derived from an EMBL/GenBank/DDBJ whole genome shotgun (WGS) entry which is preliminary data.</text>
</comment>
<evidence type="ECO:0000256" key="5">
    <source>
        <dbReference type="ARBA" id="ARBA00023239"/>
    </source>
</evidence>
<dbReference type="GO" id="GO:0004332">
    <property type="term" value="F:fructose-bisphosphate aldolase activity"/>
    <property type="evidence" value="ECO:0007669"/>
    <property type="project" value="UniProtKB-EC"/>
</dbReference>
<gene>
    <name evidence="6" type="ORF">Tco025E_07542</name>
</gene>
<sequence>MSPHTSVWLLGPPLPCRVSGDACPARVCCLLFIIFVPVRRVQASEYLNAMNRCSLPRPWSLSFSYARALQSSALKAWGGKDSGIAAGRRAFMHRAMMNSLAQLGRYNRADDDKESGSLYVAGSS</sequence>
<dbReference type="AlphaFoldDB" id="A0A3R7NR88"/>
<dbReference type="UniPathway" id="UPA00109">
    <property type="reaction ID" value="UER00183"/>
</dbReference>
<evidence type="ECO:0000313" key="6">
    <source>
        <dbReference type="EMBL" id="RNF06486.1"/>
    </source>
</evidence>
<evidence type="ECO:0000256" key="1">
    <source>
        <dbReference type="ARBA" id="ARBA00004714"/>
    </source>
</evidence>
<evidence type="ECO:0000313" key="7">
    <source>
        <dbReference type="Proteomes" id="UP000284403"/>
    </source>
</evidence>
<comment type="pathway">
    <text evidence="1">Carbohydrate degradation; glycolysis; D-glyceraldehyde 3-phosphate and glycerone phosphate from D-glucose: step 4/4.</text>
</comment>
<evidence type="ECO:0000256" key="3">
    <source>
        <dbReference type="ARBA" id="ARBA00013068"/>
    </source>
</evidence>
<dbReference type="GO" id="GO:0005737">
    <property type="term" value="C:cytoplasm"/>
    <property type="evidence" value="ECO:0007669"/>
    <property type="project" value="UniProtKB-ARBA"/>
</dbReference>
<dbReference type="OrthoDB" id="36455at2759"/>
<reference evidence="6 7" key="1">
    <citation type="journal article" date="2018" name="BMC Genomics">
        <title>Genomic comparison of Trypanosoma conorhini and Trypanosoma rangeli to Trypanosoma cruzi strains of high and low virulence.</title>
        <authorList>
            <person name="Bradwell K.R."/>
            <person name="Koparde V.N."/>
            <person name="Matveyev A.V."/>
            <person name="Serrano M.G."/>
            <person name="Alves J.M."/>
            <person name="Parikh H."/>
            <person name="Huang B."/>
            <person name="Lee V."/>
            <person name="Espinosa-Alvarez O."/>
            <person name="Ortiz P.A."/>
            <person name="Costa-Martins A.G."/>
            <person name="Teixeira M.M."/>
            <person name="Buck G.A."/>
        </authorList>
    </citation>
    <scope>NUCLEOTIDE SEQUENCE [LARGE SCALE GENOMIC DNA]</scope>
    <source>
        <strain evidence="6 7">025E</strain>
    </source>
</reference>
<dbReference type="RefSeq" id="XP_029225466.1">
    <property type="nucleotide sequence ID" value="XM_029374407.1"/>
</dbReference>
<evidence type="ECO:0000256" key="4">
    <source>
        <dbReference type="ARBA" id="ARBA00023152"/>
    </source>
</evidence>
<dbReference type="Proteomes" id="UP000284403">
    <property type="component" value="Unassembled WGS sequence"/>
</dbReference>
<dbReference type="InterPro" id="IPR013785">
    <property type="entry name" value="Aldolase_TIM"/>
</dbReference>
<accession>A0A3R7NR88</accession>
<dbReference type="GO" id="GO:0006096">
    <property type="term" value="P:glycolytic process"/>
    <property type="evidence" value="ECO:0007669"/>
    <property type="project" value="UniProtKB-UniPathway"/>
</dbReference>
<dbReference type="Gene3D" id="3.20.20.70">
    <property type="entry name" value="Aldolase class I"/>
    <property type="match status" value="1"/>
</dbReference>
<dbReference type="EC" id="4.1.2.13" evidence="3"/>
<dbReference type="PANTHER" id="PTHR11627">
    <property type="entry name" value="FRUCTOSE-BISPHOSPHATE ALDOLASE"/>
    <property type="match status" value="1"/>
</dbReference>
<keyword evidence="7" id="KW-1185">Reference proteome</keyword>
<dbReference type="SUPFAM" id="SSF51569">
    <property type="entry name" value="Aldolase"/>
    <property type="match status" value="1"/>
</dbReference>
<dbReference type="Pfam" id="PF00274">
    <property type="entry name" value="Glycolytic"/>
    <property type="match status" value="1"/>
</dbReference>
<evidence type="ECO:0000256" key="2">
    <source>
        <dbReference type="ARBA" id="ARBA00010387"/>
    </source>
</evidence>
<organism evidence="6 7">
    <name type="scientific">Trypanosoma conorhini</name>
    <dbReference type="NCBI Taxonomy" id="83891"/>
    <lineage>
        <taxon>Eukaryota</taxon>
        <taxon>Discoba</taxon>
        <taxon>Euglenozoa</taxon>
        <taxon>Kinetoplastea</taxon>
        <taxon>Metakinetoplastina</taxon>
        <taxon>Trypanosomatida</taxon>
        <taxon>Trypanosomatidae</taxon>
        <taxon>Trypanosoma</taxon>
    </lineage>
</organism>
<dbReference type="GeneID" id="40321153"/>